<keyword evidence="3" id="KW-1185">Reference proteome</keyword>
<gene>
    <name evidence="2" type="ORF">B0H16DRAFT_1579647</name>
</gene>
<comment type="caution">
    <text evidence="2">The sequence shown here is derived from an EMBL/GenBank/DDBJ whole genome shotgun (WGS) entry which is preliminary data.</text>
</comment>
<protein>
    <submittedName>
        <fullName evidence="2">Uncharacterized protein</fullName>
    </submittedName>
</protein>
<feature type="signal peptide" evidence="1">
    <location>
        <begin position="1"/>
        <end position="18"/>
    </location>
</feature>
<name>A0AAD7I3W0_9AGAR</name>
<evidence type="ECO:0000256" key="1">
    <source>
        <dbReference type="SAM" id="SignalP"/>
    </source>
</evidence>
<organism evidence="2 3">
    <name type="scientific">Mycena metata</name>
    <dbReference type="NCBI Taxonomy" id="1033252"/>
    <lineage>
        <taxon>Eukaryota</taxon>
        <taxon>Fungi</taxon>
        <taxon>Dikarya</taxon>
        <taxon>Basidiomycota</taxon>
        <taxon>Agaricomycotina</taxon>
        <taxon>Agaricomycetes</taxon>
        <taxon>Agaricomycetidae</taxon>
        <taxon>Agaricales</taxon>
        <taxon>Marasmiineae</taxon>
        <taxon>Mycenaceae</taxon>
        <taxon>Mycena</taxon>
    </lineage>
</organism>
<evidence type="ECO:0000313" key="2">
    <source>
        <dbReference type="EMBL" id="KAJ7733526.1"/>
    </source>
</evidence>
<feature type="chain" id="PRO_5041897189" evidence="1">
    <location>
        <begin position="19"/>
        <end position="464"/>
    </location>
</feature>
<dbReference type="AlphaFoldDB" id="A0AAD7I3W0"/>
<dbReference type="Proteomes" id="UP001215598">
    <property type="component" value="Unassembled WGS sequence"/>
</dbReference>
<keyword evidence="1" id="KW-0732">Signal</keyword>
<dbReference type="EMBL" id="JARKIB010000138">
    <property type="protein sequence ID" value="KAJ7733526.1"/>
    <property type="molecule type" value="Genomic_DNA"/>
</dbReference>
<accession>A0AAD7I3W0</accession>
<proteinExistence type="predicted"/>
<sequence>MRLFKATLLLTAQVSASAWHLQLPFQLTLNSWFDRPSHIPTFILDTQHPWVEQHRKQLERVPNASELLCNPDSMQVSTPGFPDPIPIPKDLFSSLNVDNNRAGISRLGWNNALHRLREIQSCPAALRTCESLTVDIFRHGGSEWDDKWEPATPPAELPGLFADVLSQMQKLKKLDWVRPSDSGKNSFQVGTTVAPFAEGFAKRNLTLPAVEHLLLGPGCESFVTMCPNLTTLETAGGLAWPRWGSWSNETDPYMALVRAAAGVNNISSFTMSTLSWRPELLEAVLESMPHIATLKIHGALDGHHPYSIEEDAEKLKTLLPLITRFSHLQHLSLPPVHELDVGFDGGAWCGNAYFGPEGREYARSVALQSLHATEKATNITLPYMPPTLKTLVIGETTVNLDPPADPGAEPFRCGADDHFVEGGRGVSARWTEKGADGYMTAEREICWRWTGRLDAYLSEDEMDV</sequence>
<reference evidence="2" key="1">
    <citation type="submission" date="2023-03" db="EMBL/GenBank/DDBJ databases">
        <title>Massive genome expansion in bonnet fungi (Mycena s.s.) driven by repeated elements and novel gene families across ecological guilds.</title>
        <authorList>
            <consortium name="Lawrence Berkeley National Laboratory"/>
            <person name="Harder C.B."/>
            <person name="Miyauchi S."/>
            <person name="Viragh M."/>
            <person name="Kuo A."/>
            <person name="Thoen E."/>
            <person name="Andreopoulos B."/>
            <person name="Lu D."/>
            <person name="Skrede I."/>
            <person name="Drula E."/>
            <person name="Henrissat B."/>
            <person name="Morin E."/>
            <person name="Kohler A."/>
            <person name="Barry K."/>
            <person name="LaButti K."/>
            <person name="Morin E."/>
            <person name="Salamov A."/>
            <person name="Lipzen A."/>
            <person name="Mereny Z."/>
            <person name="Hegedus B."/>
            <person name="Baldrian P."/>
            <person name="Stursova M."/>
            <person name="Weitz H."/>
            <person name="Taylor A."/>
            <person name="Grigoriev I.V."/>
            <person name="Nagy L.G."/>
            <person name="Martin F."/>
            <person name="Kauserud H."/>
        </authorList>
    </citation>
    <scope>NUCLEOTIDE SEQUENCE</scope>
    <source>
        <strain evidence="2">CBHHK182m</strain>
    </source>
</reference>
<evidence type="ECO:0000313" key="3">
    <source>
        <dbReference type="Proteomes" id="UP001215598"/>
    </source>
</evidence>